<name>A0A1T5M075_9GAMM</name>
<dbReference type="SUPFAM" id="SSF51126">
    <property type="entry name" value="Pectin lyase-like"/>
    <property type="match status" value="20"/>
</dbReference>
<dbReference type="Pfam" id="PF13018">
    <property type="entry name" value="ESPR"/>
    <property type="match status" value="1"/>
</dbReference>
<dbReference type="CDD" id="cd01344">
    <property type="entry name" value="PL2_Passenger_AT"/>
    <property type="match status" value="1"/>
</dbReference>
<dbReference type="InterPro" id="IPR043990">
    <property type="entry name" value="AC_1"/>
</dbReference>
<dbReference type="InterPro" id="IPR051551">
    <property type="entry name" value="Autotransporter_adhesion"/>
</dbReference>
<dbReference type="InterPro" id="IPR011050">
    <property type="entry name" value="Pectin_lyase_fold/virulence"/>
</dbReference>
<dbReference type="Pfam" id="PF12951">
    <property type="entry name" value="PATR"/>
    <property type="match status" value="47"/>
</dbReference>
<dbReference type="SUPFAM" id="SSF103515">
    <property type="entry name" value="Autotransporter"/>
    <property type="match status" value="1"/>
</dbReference>
<reference evidence="3 4" key="1">
    <citation type="submission" date="2017-02" db="EMBL/GenBank/DDBJ databases">
        <authorList>
            <person name="Peterson S.W."/>
        </authorList>
    </citation>
    <scope>NUCLEOTIDE SEQUENCE [LARGE SCALE GENOMIC DNA]</scope>
    <source>
        <strain evidence="3 4">P15</strain>
    </source>
</reference>
<dbReference type="InterPro" id="IPR024973">
    <property type="entry name" value="ESPR"/>
</dbReference>
<dbReference type="InterPro" id="IPR012332">
    <property type="entry name" value="Autotransporter_pectin_lyase_C"/>
</dbReference>
<dbReference type="PANTHER" id="PTHR35037">
    <property type="entry name" value="C-TERMINAL REGION OF AIDA-LIKE PROTEIN"/>
    <property type="match status" value="1"/>
</dbReference>
<protein>
    <submittedName>
        <fullName evidence="3">Autotransporter-associated beta strand repeat-containing protein</fullName>
    </submittedName>
</protein>
<dbReference type="InterPro" id="IPR013425">
    <property type="entry name" value="Autotrns_rpt"/>
</dbReference>
<dbReference type="PROSITE" id="PS51208">
    <property type="entry name" value="AUTOTRANSPORTER"/>
    <property type="match status" value="1"/>
</dbReference>
<keyword evidence="4" id="KW-1185">Reference proteome</keyword>
<evidence type="ECO:0000256" key="1">
    <source>
        <dbReference type="ARBA" id="ARBA00022729"/>
    </source>
</evidence>
<dbReference type="EMBL" id="FUZV01000002">
    <property type="protein sequence ID" value="SKC81228.1"/>
    <property type="molecule type" value="Genomic_DNA"/>
</dbReference>
<evidence type="ECO:0000313" key="3">
    <source>
        <dbReference type="EMBL" id="SKC81228.1"/>
    </source>
</evidence>
<dbReference type="InterPro" id="IPR005546">
    <property type="entry name" value="Autotransporte_beta"/>
</dbReference>
<dbReference type="InterPro" id="IPR036709">
    <property type="entry name" value="Autotransporte_beta_dom_sf"/>
</dbReference>
<organism evidence="3 4">
    <name type="scientific">Pseudoxanthomonas indica</name>
    <dbReference type="NCBI Taxonomy" id="428993"/>
    <lineage>
        <taxon>Bacteria</taxon>
        <taxon>Pseudomonadati</taxon>
        <taxon>Pseudomonadota</taxon>
        <taxon>Gammaproteobacteria</taxon>
        <taxon>Lysobacterales</taxon>
        <taxon>Lysobacteraceae</taxon>
        <taxon>Pseudoxanthomonas</taxon>
    </lineage>
</organism>
<dbReference type="STRING" id="428993.SAMN06296058_3485"/>
<evidence type="ECO:0000313" key="4">
    <source>
        <dbReference type="Proteomes" id="UP000190341"/>
    </source>
</evidence>
<evidence type="ECO:0000259" key="2">
    <source>
        <dbReference type="PROSITE" id="PS51208"/>
    </source>
</evidence>
<keyword evidence="1" id="KW-0732">Signal</keyword>
<sequence length="5474" mass="542155">MNRIHAVVWCHAKKLWVVVSELAAACQRQRSRTVRSARSTSAGVARTAISLALLGGSAPSMAQTVIGPSNTPVVVNSSDNYQISNGITLTASGDYVTTLRVDGIAPYTFRNFGSVISSSGGGSSAYISAVDGTFINEVGGKVWGQTYGVGFNGAPSNANVINHGDISAGASHPLAWGGSASGTFDNYATVNGGVAGTVGESPNGVTIDGTGSVTVNNHAGATIKTGMSNATYGDGVQAFTSSNITVNNEGSISAHHSAVLGSSTSKFVVNNAAGGTLTGDLKPAILLASNNVVRNAGTISSPNGGITFTGSNNTLILESTSSITGNVLGGTDGTFALGGSVAGSFSLGQLGSTAQYRDFSLFEKRDAGTWTLSGNGSQNWTIKSGTLVLDDTVVLNSTLIQVQAGGTLQIGNGGEAAVVTGAIDNQGNLVVDQTGGGQLFSAVVSGSGSFTKVSSGQFTITGDNTYTGGTTISEGELFIGAGGTSGSIVGDVVNNGRIVFYRADDVAFAGNMSGTGRLYKEASNVLTLTGTSTYSGGTQIDGGTLVVGGGGLTGSVTGDIVNNGTLIADRAGFLQFSGVISGNGGLTNRSVGTLQLTASNTFVGQVRLESGTLEATQAGNFGTLGNTLIFDGGALRWLNSFFIGRPAQLLGGGGRLDSNGLNVEWRSLTTGAGQLTKSGEGTVFLTNANTYAGNTVVLGGNLQIGMGSTTGSVLGDIDNRASLTFNRSDDAAFAGIISGVGNVTQIGPGTLTFTGQNTYTGGTTISGGSLQLGDGGVSGGLTGNVLNNGQLIVHRADNVTDAAGLISGSGGLTQRGPGTLTLTRNHSFTGLTTVASGTLRIGDGNTSGAVTGNILNNATLIHDRSDLVVYAGSLSGSGSFLKQGTGTLTLTGSNPFTGQTQVSTGSLFVDGSLGGSVQVSNSALLAGTGSLDGTVEILSGGHLAPGDSPGTLFFDTLLLNNLSQLDYELGTPDVVDASDLSSVEGDLTLDGVLNITDVGGFGDGVYRLFNYGGSLTDNGLQFGALPLGFANTDLLLQTSVLHQINLIVSQGGLEMQFWDGANETGNGAIDGGTSIWNNTSTRWTSSTGSVNAPWQGGFAVFQGAAGTVTLGDNVRLNGAQFLSNYTLEAGGFSLQGDADALPVRVDPGVTATLNAPLANASGRQVQLIKRDAGTLVLGGVNSYTGGTLIEGGTVQVSSDANLGDVAGNVQIDDGARLAATGSFASNRGLLVGGGFAGVAPAAGVTLTWNGVVQGAGGLDKQDAGTLILTGANTYSGGTRIAGTLQLGNGGTTGSVLGSISNNGSLVINRSNAVTLDGAINGTGSLTQQGSGTTTLTGANAYSGGTFLNQGVLEAGTDSRLGAASGGLTFNGGTLRTGAGFDSTRAITLNAGGGTIDDASDAHLRGVLSGVGGLTKTGAGVTTLTGANTYSGGTTISAGTLQIGDGGTTGSVQGAVSNAGSLIFNRSDASSFSGAISGTGDVSVLGGGTLTLSGANSYSGINGTQVRAGSTLVVANNGNLGAATTRVLLDNGSTLRLTSSFALTRNVVVDTAGGFGKIDTQANTITVSGVVSGDAGLEKLGAGSLLLTADNLHTGGTRISAGTLQIGNGGTTGSVLGGVINLGALNFNRSNTYTFGGQITGSGSVTQLGTGTLILNGDNSYTGATTVAAGTLQVGAGGTTGSVLGNIVNNAALVFNRSDSLTYAGVISGTGSLAQNGTGVLTLSGVNTLTGLSTVNAGRLLVSGSLAGAVQVNAGGWLGGSGSVGGAVNVADGATLAPGMSPGTLSLASLTLSPGSLLNYELGLPDIVGGGVNDLLSVAGQLTLDGTLNISDAGAFGDGVYRLFDYGGTLTNNGLIFGSLPSGFAASDLLLQTSIANQVNLVVSAGGFGLQFWDGPNTAPNNAIDGGTATWDTTASRWTNADGSVNASWQGGFAVFQGSAGSVTLGADAAFAGMQFRTDGYVIAGGGFSLAGNSAEAVLRVDPGVSATVNAIVTDGSGGAVRLVKTDAGALILGSANSYSGGTAINGGRLQVATDAALGSAGAGVAMDNGVLASTSTFGSTRALVLGSAGGGLAPSAGTVLTWSGVVSGAGGLEKLDAGRLVLSGVNTYSGGTRLSGGILSIGADTALGASTAPLQFNGGTLQLLASFNLAPTRAISLTAAGGSIDSNGQSTTLSQSLQGPGALTKLGAGTLVLTGANLFTGGTTIAAGTLQLGAGGTSGSVVGNIVNNGTLVLARSDSLGYDGIISGTGHLTQQGPGTLTLTADQTYTGGTSITGGTLQLGDSTATGSVLGDISNNGALIFARSDTFTYAGNISGSGSLTQQGPGTLIFTANHGYFGGTRIDLGATLQLGNAGSTGSVDGDVVNDGTLVFNRSDEVLFGGAISGTGQLQKQGAGELVLLNNVIQSGTTILDGTLRIGDGGIAGTLAGDIVNNANLVFERSDTYTQGSAVSGTGALEQRGTGTLILGGNNNYSGGTLISAGTLQVGDGLTGRIVGDVVDNGALVFNRNDSVSYAGVVSGTGTLDKQGSGVLTLTAAHSFTGLTTVSAGGLVIQGSLAGDVQVNDGASLGGEGDVAGAVTVEGGGQLSPGDSPGTLSVDSLLLNDTSQLDYELGAPNIVGGGVNDLIEVAGNLSLDGELNITNVGGFGNGVYRLFNYGGSLTDNGLRFAVLPSGIGAGDLLLQTSVINQINLIVSRGGLSLQFWDGADTVGDGSIDGGTSVWNTSESRWTSSDGSVNAPWQGGFAVFSGAAGTVTLGEDISLEGAQFTVDGYVIDGAGFSLRSNQSELELRPDAGVGATVNAVIADGSGGAVTLVKRGEGSLQLNGVNTHTGGTRIEAGQLQVAADAALGAAAGTVSLDGGTLATTSSFSTNRTIQLLANGGAFAPAAAVNLTLGGVISGAGALEKRGAGTLILTASNSYSGGTTVEAGTLQLGNGGTSGSLMGDVVNNGAVVVNRSNQVVMDATISGTGSLTQAGAGALQLNAVNSYSGGTFLNAGTVDVLADNRLGAASGALTFNGGILRTGDGFQSSRSLIVNATGGSLETAGVATFNGTLSGAGGLTKLGAGRTILAADNTYAGGTTISAGILQVGNGGATGSITGNVLNNASLLFNRTGAYGFAGNISGSGQVAVVGGGTLTLSGVNSYAGGTQVRAGSTLVVSSDGNLGAAAGQLLLGNGSRLRLASNFTLARDVVLAGATTYDSVDTQANTVIASGVVSGEAGLWKEGSGTLILTANNTYAGGTTVAAGTLQFGNGGATGSILGDIVNQGAVVVNRSGTLSYGGWISGSGSFTQAGPGTLILTGDHTYTGGTTISGGTLQLGDGGVDGRIAGNISNQGALVVNHSDAVNYAGVISGSGSLTQQGSGSLTLSGANSFTGLTTVAQGSLWVTGSLAGAAQVNNAALLGGTGSIAGNVTVADGGVLAPGTSPGTLSVGSLLLNPGSQLNYELGLAGVIGGGVNDLVTVAGNLQLDGALSISDLGGFGDGVYRLFDYGGSLTDNGLVFGTLPSGVSAGELLVQTSIANQINLIVTRGGFGVQFWDGPNVTSNNAIDGGSAVWNGVDTRWTNADGEVNASWQNGFAVFQGAAGTVTLGQDTTLTGAQFRTDGYVVAGNGFQLQAGSAETVMRVDPGVTATLNVGLRDGGAASRLIKTDLGTLVLNSANSHGGGTEIRDGVLRINQDAALGAAGAGVIVSGATLATGASISSGRAFVLNEEGARFAPDASTALTLNGVLSGAGGVEKIGAGTLVLNGNNSYAGGTRLVDGVLAIDGDASLGAPTGALTLAGGILRADASFALAANRSVQIEAVGAQINTQANTLRIDNAIQGAGGLTKSGSGSLLLSGNNGYLGGTQILAGTLQVGAGGSTGAILGNVLNNGQLVIARSNTVGYDGVISGSGALTQQGPGTLILSGNHTYTGGTTISAGTLQLGDGASSGSVLGNVTNHAALTFLRSDDFGFAGVISGSGAVTQAGTGTLTFTANHSYTGGTTIAQGSRLRLGDGGVAGGVVGNIVNQGQLIFNRSNEVVYAGQISGTGALTQQGPGMLTLLGTVNQSGITTIAAGSLRIGNGGSSGALTGEIDNQSQLIFQRGDTLLHAGLISGAGSVEQRGAGTLILTAQNSYSGGTLISAGTLQIGQGLQGSLGGDIDNRARLVFARDDDLRFDGVITGAGSVSQQGQGTLVLTADHSYTGLTTVAAGGLRVEGRLQGAVQVQNGSTLGGSGAIAGRVDIADGGHLAPGSSAGTLTLGELLLHTGSRLDYELGQADVVGGGINDLVQVQGNLTLDGTLDVTDLGGFGNGVYRLFNYGGTLTNNGLQLGNLPAGTTQGDAVVQTSIGSEVNLVVSRGGFALQFWDGSDVVGDGQIDGGTAVWDDSQSHWTSLDGASNVSWQSGFAVFGGSAGTVTLGSDVNISGMQFRVGGYEVVNAAGDASRITADDSETIIRVDQDIEARIDAAIVDGAAGAAKLIKSDRGRLILGGANTYSGGTQVNGGQLQIGSDGNLGTTGSAVGLDRGTLITTAGMATNRSLVLGKGHGSLAPAAGTTLDWRGAISGQGGLAMTGDGTVILGGDNHYQVGTFLARGVLQVSRDANLGNADAAIVFAGGTLRWGADFNPGTGRQIVLNSAGRFDTQGFNGTVAQAITGEGGLIKQGGGRLILTGENEYAGNTAIEAGTLQIGDGGTHGSVLGDISNQGHLVFSRSDDLTFAGTIVGTGHVTQQGPGLLTLSRNQGYSGGTTIAAGKLMLGQGSTTGSVLGDIANQGELIFNRTDTVLHEGVITGSGALLKLQNNTLVLSADHQYTGGTTISAGQLRLGNGGSTGSVRGDVLNNGELAFFRSGTLDFSGVIRGSGGVRQLGSGVVTLSGQNSYGGGTFLQGGTLSVAQDSALGAASGGVFFDGGSLRLTASFDSDRALHIQAGNGVIQTVGTRNKLSRNIDGNGSLLKLGDGVLILNYGGSHTGGTQVREGSLVVGDSAHPKAVLRNGPVGVASGASLGGYGSIIGAVTNQGFIGVGNALPALASEPDAVFTIVGNLVNAGTISMLNGVAADQLVIKQGQFQAVGGSVQVETVLNGGELDTQSDQLVVDGVTRGDAGGMTGLQVTAVGGGAGQVTNGDGIRVVDVAPGGVSEAGAFGLLNRVVAGSHEYLLFHGGLSNPRDGDWYLRSESSEPERPLPILRPEIGGFVGNRFLAERMLVHTLHQRQGEPDPTLDSDDEERGPLWANVHAAEANTQTGDGLVQLRSNSWRFQTGVDLMRRRGTGGGVLRVGPFLQYGQADTDTQAVVNPARGNARTTGYGLGVYATWLGNPETMLGAYVDGWVQYNRFDNEVEGSAGYRADYDASGWAASLEAGYAIALGKRIVLQPQLQYVRVNLDTDSLIDRSHTQIVDLTRSDWVARIGARLYGVPDKPGGFSPFVEVNWWRRAGNTAIQFNNDEVDHLVPKSLPTVDVGVQGNFGHGWNAWLRLGSDISDERYEEISGSAGVRFQW</sequence>
<accession>A0A1T5M075</accession>
<dbReference type="Gene3D" id="2.160.20.20">
    <property type="match status" value="18"/>
</dbReference>
<dbReference type="PANTHER" id="PTHR35037:SF3">
    <property type="entry name" value="C-TERMINAL REGION OF AIDA-LIKE PROTEIN"/>
    <property type="match status" value="1"/>
</dbReference>
<dbReference type="SMART" id="SM00869">
    <property type="entry name" value="Autotransporter"/>
    <property type="match status" value="1"/>
</dbReference>
<dbReference type="OrthoDB" id="5760545at2"/>
<proteinExistence type="predicted"/>
<gene>
    <name evidence="3" type="ORF">SAMN06296058_3485</name>
</gene>
<dbReference type="Proteomes" id="UP000190341">
    <property type="component" value="Unassembled WGS sequence"/>
</dbReference>
<dbReference type="NCBIfam" id="TIGR02601">
    <property type="entry name" value="autotrns_rpt"/>
    <property type="match status" value="39"/>
</dbReference>
<feature type="domain" description="Autotransporter" evidence="2">
    <location>
        <begin position="5201"/>
        <end position="5474"/>
    </location>
</feature>